<keyword evidence="2" id="KW-1185">Reference proteome</keyword>
<dbReference type="EMBL" id="EQ962658">
    <property type="protein sequence ID" value="EED14030.1"/>
    <property type="molecule type" value="Genomic_DNA"/>
</dbReference>
<sequence>MDWSSAADLNAVVNATIDNAFESSIDDVVQDPALALRVAAAPVEVEAREVVDPPEDFETRDKWLLAISDT</sequence>
<evidence type="ECO:0000313" key="2">
    <source>
        <dbReference type="Proteomes" id="UP000001745"/>
    </source>
</evidence>
<dbReference type="VEuPathDB" id="FungiDB:TSTA_102610"/>
<proteinExistence type="predicted"/>
<dbReference type="Proteomes" id="UP000001745">
    <property type="component" value="Unassembled WGS sequence"/>
</dbReference>
<dbReference type="AlphaFoldDB" id="B8MNE1"/>
<gene>
    <name evidence="1" type="ORF">TSTA_102610</name>
</gene>
<evidence type="ECO:0000313" key="1">
    <source>
        <dbReference type="EMBL" id="EED14030.1"/>
    </source>
</evidence>
<dbReference type="RefSeq" id="XP_002486268.1">
    <property type="nucleotide sequence ID" value="XM_002486223.1"/>
</dbReference>
<protein>
    <submittedName>
        <fullName evidence="1">Uncharacterized protein</fullName>
    </submittedName>
</protein>
<organism evidence="1 2">
    <name type="scientific">Talaromyces stipitatus (strain ATCC 10500 / CBS 375.48 / QM 6759 / NRRL 1006)</name>
    <name type="common">Penicillium stipitatum</name>
    <dbReference type="NCBI Taxonomy" id="441959"/>
    <lineage>
        <taxon>Eukaryota</taxon>
        <taxon>Fungi</taxon>
        <taxon>Dikarya</taxon>
        <taxon>Ascomycota</taxon>
        <taxon>Pezizomycotina</taxon>
        <taxon>Eurotiomycetes</taxon>
        <taxon>Eurotiomycetidae</taxon>
        <taxon>Eurotiales</taxon>
        <taxon>Trichocomaceae</taxon>
        <taxon>Talaromyces</taxon>
        <taxon>Talaromyces sect. Talaromyces</taxon>
    </lineage>
</organism>
<dbReference type="HOGENOM" id="CLU_2759535_0_0_1"/>
<reference evidence="2" key="1">
    <citation type="journal article" date="2015" name="Genome Announc.">
        <title>Genome sequence of the AIDS-associated pathogen Penicillium marneffei (ATCC18224) and its near taxonomic relative Talaromyces stipitatus (ATCC10500).</title>
        <authorList>
            <person name="Nierman W.C."/>
            <person name="Fedorova-Abrams N.D."/>
            <person name="Andrianopoulos A."/>
        </authorList>
    </citation>
    <scope>NUCLEOTIDE SEQUENCE [LARGE SCALE GENOMIC DNA]</scope>
    <source>
        <strain evidence="2">ATCC 10500 / CBS 375.48 / QM 6759 / NRRL 1006</strain>
    </source>
</reference>
<name>B8MNE1_TALSN</name>
<dbReference type="GeneID" id="8100837"/>
<accession>B8MNE1</accession>
<dbReference type="InParanoid" id="B8MNE1"/>